<sequence length="124" mass="13925">MILRAGGVPTQLRSKVALCHIQKDSSPPPPPPPPLPPRSLPLFCDGDARLQRPWHQPPPAAAMTDESRTGTSLQAETRGRRSSKTLRRSNTKEKHQRGFFSSPVQTGLKSQYKENRRNIMQHLK</sequence>
<evidence type="ECO:0000313" key="3">
    <source>
        <dbReference type="Proteomes" id="UP001153269"/>
    </source>
</evidence>
<dbReference type="EMBL" id="CADEAL010004371">
    <property type="protein sequence ID" value="CAB1458089.1"/>
    <property type="molecule type" value="Genomic_DNA"/>
</dbReference>
<proteinExistence type="predicted"/>
<dbReference type="AlphaFoldDB" id="A0A9N7VW32"/>
<evidence type="ECO:0000313" key="2">
    <source>
        <dbReference type="EMBL" id="CAB1458089.1"/>
    </source>
</evidence>
<name>A0A9N7VW32_PLEPL</name>
<keyword evidence="3" id="KW-1185">Reference proteome</keyword>
<dbReference type="Proteomes" id="UP001153269">
    <property type="component" value="Unassembled WGS sequence"/>
</dbReference>
<protein>
    <submittedName>
        <fullName evidence="2">Uncharacterized protein</fullName>
    </submittedName>
</protein>
<reference evidence="2" key="1">
    <citation type="submission" date="2020-03" db="EMBL/GenBank/DDBJ databases">
        <authorList>
            <person name="Weist P."/>
        </authorList>
    </citation>
    <scope>NUCLEOTIDE SEQUENCE</scope>
</reference>
<accession>A0A9N7VW32</accession>
<feature type="region of interest" description="Disordered" evidence="1">
    <location>
        <begin position="1"/>
        <end position="124"/>
    </location>
</feature>
<feature type="compositionally biased region" description="Pro residues" evidence="1">
    <location>
        <begin position="26"/>
        <end position="39"/>
    </location>
</feature>
<comment type="caution">
    <text evidence="2">The sequence shown here is derived from an EMBL/GenBank/DDBJ whole genome shotgun (WGS) entry which is preliminary data.</text>
</comment>
<evidence type="ECO:0000256" key="1">
    <source>
        <dbReference type="SAM" id="MobiDB-lite"/>
    </source>
</evidence>
<gene>
    <name evidence="2" type="ORF">PLEPLA_LOCUS45917</name>
</gene>
<organism evidence="2 3">
    <name type="scientific">Pleuronectes platessa</name>
    <name type="common">European plaice</name>
    <dbReference type="NCBI Taxonomy" id="8262"/>
    <lineage>
        <taxon>Eukaryota</taxon>
        <taxon>Metazoa</taxon>
        <taxon>Chordata</taxon>
        <taxon>Craniata</taxon>
        <taxon>Vertebrata</taxon>
        <taxon>Euteleostomi</taxon>
        <taxon>Actinopterygii</taxon>
        <taxon>Neopterygii</taxon>
        <taxon>Teleostei</taxon>
        <taxon>Neoteleostei</taxon>
        <taxon>Acanthomorphata</taxon>
        <taxon>Carangaria</taxon>
        <taxon>Pleuronectiformes</taxon>
        <taxon>Pleuronectoidei</taxon>
        <taxon>Pleuronectidae</taxon>
        <taxon>Pleuronectes</taxon>
    </lineage>
</organism>
<feature type="compositionally biased region" description="Basic residues" evidence="1">
    <location>
        <begin position="80"/>
        <end position="97"/>
    </location>
</feature>